<feature type="non-terminal residue" evidence="1">
    <location>
        <position position="1"/>
    </location>
</feature>
<accession>A0ACA9PXC2</accession>
<protein>
    <submittedName>
        <fullName evidence="1">14318_t:CDS:1</fullName>
    </submittedName>
</protein>
<gene>
    <name evidence="1" type="ORF">DHETER_LOCUS13315</name>
</gene>
<organism evidence="1 2">
    <name type="scientific">Dentiscutata heterogama</name>
    <dbReference type="NCBI Taxonomy" id="1316150"/>
    <lineage>
        <taxon>Eukaryota</taxon>
        <taxon>Fungi</taxon>
        <taxon>Fungi incertae sedis</taxon>
        <taxon>Mucoromycota</taxon>
        <taxon>Glomeromycotina</taxon>
        <taxon>Glomeromycetes</taxon>
        <taxon>Diversisporales</taxon>
        <taxon>Gigasporaceae</taxon>
        <taxon>Dentiscutata</taxon>
    </lineage>
</organism>
<comment type="caution">
    <text evidence="1">The sequence shown here is derived from an EMBL/GenBank/DDBJ whole genome shotgun (WGS) entry which is preliminary data.</text>
</comment>
<evidence type="ECO:0000313" key="2">
    <source>
        <dbReference type="Proteomes" id="UP000789702"/>
    </source>
</evidence>
<dbReference type="Proteomes" id="UP000789702">
    <property type="component" value="Unassembled WGS sequence"/>
</dbReference>
<dbReference type="EMBL" id="CAJVPU010035978">
    <property type="protein sequence ID" value="CAG8729018.1"/>
    <property type="molecule type" value="Genomic_DNA"/>
</dbReference>
<name>A0ACA9PXC2_9GLOM</name>
<evidence type="ECO:0000313" key="1">
    <source>
        <dbReference type="EMBL" id="CAG8729018.1"/>
    </source>
</evidence>
<keyword evidence="2" id="KW-1185">Reference proteome</keyword>
<sequence>FRGTSNGPSLISTSDGRPWMSTQYFKFKLITNESIDVIANTFLQEMTPGDQPRLKYNFISAIMRCLPYGCVGDRELTMVMKVEHVVNLYYVDCFNHANGFDIVHVSVRDLIDENT</sequence>
<reference evidence="1" key="1">
    <citation type="submission" date="2021-06" db="EMBL/GenBank/DDBJ databases">
        <authorList>
            <person name="Kallberg Y."/>
            <person name="Tangrot J."/>
            <person name="Rosling A."/>
        </authorList>
    </citation>
    <scope>NUCLEOTIDE SEQUENCE</scope>
    <source>
        <strain evidence="1">IL203A</strain>
    </source>
</reference>
<proteinExistence type="predicted"/>
<feature type="non-terminal residue" evidence="1">
    <location>
        <position position="115"/>
    </location>
</feature>